<feature type="domain" description="Kazal-like" evidence="6">
    <location>
        <begin position="168"/>
        <end position="222"/>
    </location>
</feature>
<evidence type="ECO:0000256" key="4">
    <source>
        <dbReference type="ARBA" id="ARBA00023157"/>
    </source>
</evidence>
<dbReference type="SUPFAM" id="SSF100895">
    <property type="entry name" value="Kazal-type serine protease inhibitors"/>
    <property type="match status" value="4"/>
</dbReference>
<evidence type="ECO:0000256" key="3">
    <source>
        <dbReference type="ARBA" id="ARBA00022900"/>
    </source>
</evidence>
<dbReference type="PANTHER" id="PTHR10913">
    <property type="entry name" value="FOLLISTATIN-RELATED"/>
    <property type="match status" value="1"/>
</dbReference>
<keyword evidence="5" id="KW-0325">Glycoprotein</keyword>
<keyword evidence="2" id="KW-0677">Repeat</keyword>
<dbReference type="Pfam" id="PF07648">
    <property type="entry name" value="Kazal_2"/>
    <property type="match status" value="4"/>
</dbReference>
<evidence type="ECO:0000256" key="1">
    <source>
        <dbReference type="ARBA" id="ARBA00022690"/>
    </source>
</evidence>
<dbReference type="Gene3D" id="3.30.60.30">
    <property type="match status" value="4"/>
</dbReference>
<keyword evidence="4" id="KW-1015">Disulfide bond</keyword>
<comment type="caution">
    <text evidence="7">The sequence shown here is derived from an EMBL/GenBank/DDBJ whole genome shotgun (WGS) entry which is preliminary data.</text>
</comment>
<dbReference type="GO" id="GO:0030154">
    <property type="term" value="P:cell differentiation"/>
    <property type="evidence" value="ECO:0007669"/>
    <property type="project" value="TreeGrafter"/>
</dbReference>
<gene>
    <name evidence="7" type="ORF">MNOR_LOCUS15976</name>
</gene>
<keyword evidence="8" id="KW-1185">Reference proteome</keyword>
<dbReference type="CDD" id="cd00104">
    <property type="entry name" value="KAZAL_FS"/>
    <property type="match status" value="4"/>
</dbReference>
<dbReference type="Proteomes" id="UP001497623">
    <property type="component" value="Unassembled WGS sequence"/>
</dbReference>
<evidence type="ECO:0000313" key="8">
    <source>
        <dbReference type="Proteomes" id="UP001497623"/>
    </source>
</evidence>
<keyword evidence="3" id="KW-0722">Serine protease inhibitor</keyword>
<dbReference type="InterPro" id="IPR002350">
    <property type="entry name" value="Kazal_dom"/>
</dbReference>
<dbReference type="SMART" id="SM00280">
    <property type="entry name" value="KAZAL"/>
    <property type="match status" value="4"/>
</dbReference>
<feature type="domain" description="Kazal-like" evidence="6">
    <location>
        <begin position="94"/>
        <end position="148"/>
    </location>
</feature>
<dbReference type="InterPro" id="IPR003645">
    <property type="entry name" value="Fol_N"/>
</dbReference>
<organism evidence="7 8">
    <name type="scientific">Meganyctiphanes norvegica</name>
    <name type="common">Northern krill</name>
    <name type="synonym">Thysanopoda norvegica</name>
    <dbReference type="NCBI Taxonomy" id="48144"/>
    <lineage>
        <taxon>Eukaryota</taxon>
        <taxon>Metazoa</taxon>
        <taxon>Ecdysozoa</taxon>
        <taxon>Arthropoda</taxon>
        <taxon>Crustacea</taxon>
        <taxon>Multicrustacea</taxon>
        <taxon>Malacostraca</taxon>
        <taxon>Eumalacostraca</taxon>
        <taxon>Eucarida</taxon>
        <taxon>Euphausiacea</taxon>
        <taxon>Euphausiidae</taxon>
        <taxon>Meganyctiphanes</taxon>
    </lineage>
</organism>
<dbReference type="FunFam" id="3.30.60.30:FF:000024">
    <property type="entry name" value="Transmembrane agrin"/>
    <property type="match status" value="1"/>
</dbReference>
<keyword evidence="1" id="KW-0646">Protease inhibitor</keyword>
<accession>A0AAV2QT77</accession>
<evidence type="ECO:0000256" key="2">
    <source>
        <dbReference type="ARBA" id="ARBA00022737"/>
    </source>
</evidence>
<reference evidence="7 8" key="1">
    <citation type="submission" date="2024-05" db="EMBL/GenBank/DDBJ databases">
        <authorList>
            <person name="Wallberg A."/>
        </authorList>
    </citation>
    <scope>NUCLEOTIDE SEQUENCE [LARGE SCALE GENOMIC DNA]</scope>
</reference>
<dbReference type="InterPro" id="IPR036058">
    <property type="entry name" value="Kazal_dom_sf"/>
</dbReference>
<protein>
    <recommendedName>
        <fullName evidence="6">Kazal-like domain-containing protein</fullName>
    </recommendedName>
</protein>
<sequence>MRACAGLRCKHGAICIASRLQGPRCECPAQCQAYSNTTSSGVICAQDGREYPSTCHLTMESCKHQKPIRLKYKGHCDPCSTVVCPERQSCQLDDDREPVCRCNDVCTSHYDPVCATDGNTYTNECIMKVEACKVKQSMSIIYKGSCDEGLNPCLEVMCLPGEQCHIDLHGVATCRCPSECQKVVLPVCGSDGNTYDNNCELTRAACIHQREIILAYNGVCGNEGVCAGKDCSNGGECIERWGLAVCECPQCPPQLEPVCADDGITYDNECHLKAEACRTHRKITIIHTGTCRGCIGKKCDYYSVCEINKIGGGQCACQTTCDE</sequence>
<evidence type="ECO:0000259" key="6">
    <source>
        <dbReference type="PROSITE" id="PS51465"/>
    </source>
</evidence>
<evidence type="ECO:0000256" key="5">
    <source>
        <dbReference type="ARBA" id="ARBA00023180"/>
    </source>
</evidence>
<dbReference type="SMART" id="SM00057">
    <property type="entry name" value="FIMAC"/>
    <property type="match status" value="4"/>
</dbReference>
<proteinExistence type="predicted"/>
<dbReference type="InterPro" id="IPR050653">
    <property type="entry name" value="Prot_Inhib_GrowthFact_Antg"/>
</dbReference>
<feature type="domain" description="Kazal-like" evidence="6">
    <location>
        <begin position="247"/>
        <end position="293"/>
    </location>
</feature>
<dbReference type="EMBL" id="CAXKWB010010255">
    <property type="protein sequence ID" value="CAL4097374.1"/>
    <property type="molecule type" value="Genomic_DNA"/>
</dbReference>
<dbReference type="PANTHER" id="PTHR10913:SF45">
    <property type="entry name" value="FOLLISTATIN, ISOFORM A-RELATED"/>
    <property type="match status" value="1"/>
</dbReference>
<dbReference type="PROSITE" id="PS51465">
    <property type="entry name" value="KAZAL_2"/>
    <property type="match status" value="4"/>
</dbReference>
<dbReference type="InterPro" id="IPR003884">
    <property type="entry name" value="FacI_MAC"/>
</dbReference>
<feature type="domain" description="Kazal-like" evidence="6">
    <location>
        <begin position="28"/>
        <end position="78"/>
    </location>
</feature>
<feature type="non-terminal residue" evidence="7">
    <location>
        <position position="323"/>
    </location>
</feature>
<dbReference type="SMART" id="SM00274">
    <property type="entry name" value="FOLN"/>
    <property type="match status" value="4"/>
</dbReference>
<name>A0AAV2QT77_MEGNR</name>
<dbReference type="GO" id="GO:0005576">
    <property type="term" value="C:extracellular region"/>
    <property type="evidence" value="ECO:0007669"/>
    <property type="project" value="TreeGrafter"/>
</dbReference>
<dbReference type="AlphaFoldDB" id="A0AAV2QT77"/>
<evidence type="ECO:0000313" key="7">
    <source>
        <dbReference type="EMBL" id="CAL4097374.1"/>
    </source>
</evidence>